<dbReference type="EMBL" id="JAPFFF010000016">
    <property type="protein sequence ID" value="KAK8865327.1"/>
    <property type="molecule type" value="Genomic_DNA"/>
</dbReference>
<dbReference type="Pfam" id="PF00005">
    <property type="entry name" value="ABC_tran"/>
    <property type="match status" value="1"/>
</dbReference>
<dbReference type="InterPro" id="IPR003439">
    <property type="entry name" value="ABC_transporter-like_ATP-bd"/>
</dbReference>
<comment type="caution">
    <text evidence="2">The sequence shown here is derived from an EMBL/GenBank/DDBJ whole genome shotgun (WGS) entry which is preliminary data.</text>
</comment>
<feature type="domain" description="ABC transporter" evidence="1">
    <location>
        <begin position="18"/>
        <end position="53"/>
    </location>
</feature>
<evidence type="ECO:0000313" key="2">
    <source>
        <dbReference type="EMBL" id="KAK8865327.1"/>
    </source>
</evidence>
<dbReference type="Proteomes" id="UP001470230">
    <property type="component" value="Unassembled WGS sequence"/>
</dbReference>
<gene>
    <name evidence="2" type="ORF">M9Y10_010868</name>
</gene>
<dbReference type="PANTHER" id="PTHR24222:SF76">
    <property type="entry name" value="MYCOBACTIN IMPORT ATP-BINDING_PERMEASE PROTEIN IRTB"/>
    <property type="match status" value="1"/>
</dbReference>
<evidence type="ECO:0000313" key="3">
    <source>
        <dbReference type="Proteomes" id="UP001470230"/>
    </source>
</evidence>
<sequence>MPMRWRSHSTDREVHYDTIVRQTALSGRQKQRICISRAILMKAPILLLDEATTELDTESEQLIKQSIEHVRHGKTAIIVAHRLATVINADRILVFQDGRIKESGTHKHLMKKNGIYALLIDFSNLDDNGKYSDFIL</sequence>
<accession>A0ABR2ILX8</accession>
<evidence type="ECO:0000259" key="1">
    <source>
        <dbReference type="Pfam" id="PF00005"/>
    </source>
</evidence>
<dbReference type="InterPro" id="IPR039421">
    <property type="entry name" value="Type_1_exporter"/>
</dbReference>
<name>A0ABR2ILX8_9EUKA</name>
<dbReference type="SUPFAM" id="SSF52540">
    <property type="entry name" value="P-loop containing nucleoside triphosphate hydrolases"/>
    <property type="match status" value="1"/>
</dbReference>
<keyword evidence="3" id="KW-1185">Reference proteome</keyword>
<organism evidence="2 3">
    <name type="scientific">Tritrichomonas musculus</name>
    <dbReference type="NCBI Taxonomy" id="1915356"/>
    <lineage>
        <taxon>Eukaryota</taxon>
        <taxon>Metamonada</taxon>
        <taxon>Parabasalia</taxon>
        <taxon>Tritrichomonadida</taxon>
        <taxon>Tritrichomonadidae</taxon>
        <taxon>Tritrichomonas</taxon>
    </lineage>
</organism>
<protein>
    <recommendedName>
        <fullName evidence="1">ABC transporter domain-containing protein</fullName>
    </recommendedName>
</protein>
<dbReference type="InterPro" id="IPR027417">
    <property type="entry name" value="P-loop_NTPase"/>
</dbReference>
<reference evidence="2 3" key="1">
    <citation type="submission" date="2024-04" db="EMBL/GenBank/DDBJ databases">
        <title>Tritrichomonas musculus Genome.</title>
        <authorList>
            <person name="Alves-Ferreira E."/>
            <person name="Grigg M."/>
            <person name="Lorenzi H."/>
            <person name="Galac M."/>
        </authorList>
    </citation>
    <scope>NUCLEOTIDE SEQUENCE [LARGE SCALE GENOMIC DNA]</scope>
    <source>
        <strain evidence="2 3">EAF2021</strain>
    </source>
</reference>
<dbReference type="PANTHER" id="PTHR24222">
    <property type="entry name" value="ABC TRANSPORTER B FAMILY"/>
    <property type="match status" value="1"/>
</dbReference>
<dbReference type="Gene3D" id="3.40.50.300">
    <property type="entry name" value="P-loop containing nucleotide triphosphate hydrolases"/>
    <property type="match status" value="1"/>
</dbReference>
<proteinExistence type="predicted"/>